<dbReference type="AlphaFoldDB" id="A0AAD9SSA1"/>
<dbReference type="InterPro" id="IPR046341">
    <property type="entry name" value="SET_dom_sf"/>
</dbReference>
<evidence type="ECO:0000313" key="7">
    <source>
        <dbReference type="Proteomes" id="UP001265746"/>
    </source>
</evidence>
<keyword evidence="3" id="KW-0472">Membrane</keyword>
<feature type="domain" description="Peptidase A1" evidence="5">
    <location>
        <begin position="1"/>
        <end position="353"/>
    </location>
</feature>
<dbReference type="Pfam" id="PF00026">
    <property type="entry name" value="Asp"/>
    <property type="match status" value="1"/>
</dbReference>
<feature type="transmembrane region" description="Helical" evidence="3">
    <location>
        <begin position="401"/>
        <end position="424"/>
    </location>
</feature>
<reference evidence="6" key="1">
    <citation type="submission" date="2023-06" db="EMBL/GenBank/DDBJ databases">
        <authorList>
            <person name="Noh H."/>
        </authorList>
    </citation>
    <scope>NUCLEOTIDE SEQUENCE</scope>
    <source>
        <strain evidence="6">DUCC20226</strain>
    </source>
</reference>
<name>A0AAD9SSA1_PHOAM</name>
<dbReference type="Proteomes" id="UP001265746">
    <property type="component" value="Unassembled WGS sequence"/>
</dbReference>
<sequence>MGFIVRVGTPEQYFSVLPSTANQQTWVPIPEGCDSSRVGNFSNCGDSRGVWPFENENSEGFQSNQSSTWETIGIYELYLEEHLGIDGNGLFGYDSVGLGASGTAVEKQVVAGIATSNFWLGSLGLGANYTNFSDEEQPSSLLRTLKDSGYIPSLSYGYTAGAPYRYSKVVGSLTLGGYDSSRFTTNSISFPFGSDSERPLVVGLQSAIGTDTPNGTVSLSGVGSGILAVIDSTVPDLWLPEAWCDLFEDVFGLNYVEETGRYLVDDDQHAALLQLQPTLTFTLGASTTGGTIGRFDLPYAAFDLEGQYPVFPNATRYFPIRRAANDSQYTIGRVFLQETYLTVDSERGIFNVSQAKFSNPMPSSELVAIVSPSDVTNSTAGGNSTSSVVSENTENGIGGGAIAGIVVGVVGALIIVAGLLFWWLRRRRNQRGEWPDEETTEQSAENGLPPQYGGEFIGSAANVPELSDGKARTDTATPKSRHEATSATPLSEAGGREKYEAEGSTPFSEAAGTERYEAEGSTPMFEAAGTPKYEAEGDTPMFEADGRSRQRVYEAEGSTPVCFEMRSSKLLFATCFGLHPIASRSAYAESQAESICPILPIGIWQSPTCPIDAPDSVGNDPVSAQGDDWFRSDTCHEVGPDEICAFTQPSFNAGHGIAVVTTAQILEKMVSLPIFTIPGSQKPAHQESTILAYRDEQIPGKGIGLVASRPIQTNEAFLSRMPIVMVDDTAFKRLGRARLTELLNEAIGDLPETHQAEYLNLTTHGEVNTHHEKVYEIFMKNDFLTPVDDIMDFHSVFPQVSRLNHACRPNSKYTFDASTLSQSVFAARKVETGEELTVAYFDSIQTHSQRQLLSKHGWGFECTCSYCSSGEEIIEESDRRIEQIHMLQKDLDDYSPESAATPDKAELLVRLFEEEGLITRMVEAYYRAAVEWSGVGNAAEAIKFAKVCIKEGEVLESSIRPFINNMRELVKYPSAHWTWQFRLSHK</sequence>
<organism evidence="6 7">
    <name type="scientific">Phomopsis amygdali</name>
    <name type="common">Fusicoccum amygdali</name>
    <dbReference type="NCBI Taxonomy" id="1214568"/>
    <lineage>
        <taxon>Eukaryota</taxon>
        <taxon>Fungi</taxon>
        <taxon>Dikarya</taxon>
        <taxon>Ascomycota</taxon>
        <taxon>Pezizomycotina</taxon>
        <taxon>Sordariomycetes</taxon>
        <taxon>Sordariomycetidae</taxon>
        <taxon>Diaporthales</taxon>
        <taxon>Diaporthaceae</taxon>
        <taxon>Diaporthe</taxon>
    </lineage>
</organism>
<evidence type="ECO:0000259" key="5">
    <source>
        <dbReference type="PROSITE" id="PS51767"/>
    </source>
</evidence>
<evidence type="ECO:0000259" key="4">
    <source>
        <dbReference type="PROSITE" id="PS50280"/>
    </source>
</evidence>
<dbReference type="InterPro" id="IPR001461">
    <property type="entry name" value="Aspartic_peptidase_A1"/>
</dbReference>
<dbReference type="Gene3D" id="2.40.70.10">
    <property type="entry name" value="Acid Proteases"/>
    <property type="match status" value="2"/>
</dbReference>
<comment type="caution">
    <text evidence="6">The sequence shown here is derived from an EMBL/GenBank/DDBJ whole genome shotgun (WGS) entry which is preliminary data.</text>
</comment>
<accession>A0AAD9SSA1</accession>
<dbReference type="InterPro" id="IPR021109">
    <property type="entry name" value="Peptidase_aspartic_dom_sf"/>
</dbReference>
<proteinExistence type="inferred from homology"/>
<dbReference type="Pfam" id="PF00856">
    <property type="entry name" value="SET"/>
    <property type="match status" value="1"/>
</dbReference>
<dbReference type="InterPro" id="IPR033121">
    <property type="entry name" value="PEPTIDASE_A1"/>
</dbReference>
<gene>
    <name evidence="6" type="ORF">N8I77_001569</name>
</gene>
<keyword evidence="3" id="KW-0812">Transmembrane</keyword>
<dbReference type="EMBL" id="JAUJFL010000001">
    <property type="protein sequence ID" value="KAK2614767.1"/>
    <property type="molecule type" value="Genomic_DNA"/>
</dbReference>
<dbReference type="InterPro" id="IPR053185">
    <property type="entry name" value="SET_domain_protein"/>
</dbReference>
<dbReference type="GO" id="GO:0004190">
    <property type="term" value="F:aspartic-type endopeptidase activity"/>
    <property type="evidence" value="ECO:0007669"/>
    <property type="project" value="InterPro"/>
</dbReference>
<evidence type="ECO:0000256" key="2">
    <source>
        <dbReference type="SAM" id="MobiDB-lite"/>
    </source>
</evidence>
<dbReference type="GO" id="GO:0006508">
    <property type="term" value="P:proteolysis"/>
    <property type="evidence" value="ECO:0007669"/>
    <property type="project" value="InterPro"/>
</dbReference>
<dbReference type="PROSITE" id="PS50280">
    <property type="entry name" value="SET"/>
    <property type="match status" value="1"/>
</dbReference>
<evidence type="ECO:0000256" key="1">
    <source>
        <dbReference type="ARBA" id="ARBA00007447"/>
    </source>
</evidence>
<protein>
    <recommendedName>
        <fullName evidence="8">SET domain-containing protein</fullName>
    </recommendedName>
</protein>
<dbReference type="SUPFAM" id="SSF82199">
    <property type="entry name" value="SET domain"/>
    <property type="match status" value="1"/>
</dbReference>
<keyword evidence="3" id="KW-1133">Transmembrane helix</keyword>
<dbReference type="PANTHER" id="PTHR47332:SF6">
    <property type="entry name" value="SET DOMAIN-CONTAINING PROTEIN"/>
    <property type="match status" value="1"/>
</dbReference>
<dbReference type="CDD" id="cd20071">
    <property type="entry name" value="SET_SMYD"/>
    <property type="match status" value="1"/>
</dbReference>
<feature type="region of interest" description="Disordered" evidence="2">
    <location>
        <begin position="432"/>
        <end position="511"/>
    </location>
</feature>
<dbReference type="PRINTS" id="PR00792">
    <property type="entry name" value="PEPSIN"/>
</dbReference>
<dbReference type="InterPro" id="IPR034164">
    <property type="entry name" value="Pepsin-like_dom"/>
</dbReference>
<feature type="domain" description="SET" evidence="4">
    <location>
        <begin position="688"/>
        <end position="841"/>
    </location>
</feature>
<dbReference type="Gene3D" id="2.170.270.10">
    <property type="entry name" value="SET domain"/>
    <property type="match status" value="1"/>
</dbReference>
<comment type="similarity">
    <text evidence="1">Belongs to the peptidase A1 family.</text>
</comment>
<keyword evidence="7" id="KW-1185">Reference proteome</keyword>
<evidence type="ECO:0008006" key="8">
    <source>
        <dbReference type="Google" id="ProtNLM"/>
    </source>
</evidence>
<dbReference type="PANTHER" id="PTHR47332">
    <property type="entry name" value="SET DOMAIN-CONTAINING PROTEIN 5"/>
    <property type="match status" value="1"/>
</dbReference>
<dbReference type="InterPro" id="IPR001214">
    <property type="entry name" value="SET_dom"/>
</dbReference>
<evidence type="ECO:0000256" key="3">
    <source>
        <dbReference type="SAM" id="Phobius"/>
    </source>
</evidence>
<dbReference type="CDD" id="cd05471">
    <property type="entry name" value="pepsin_like"/>
    <property type="match status" value="1"/>
</dbReference>
<dbReference type="SUPFAM" id="SSF50630">
    <property type="entry name" value="Acid proteases"/>
    <property type="match status" value="1"/>
</dbReference>
<dbReference type="PROSITE" id="PS51767">
    <property type="entry name" value="PEPTIDASE_A1"/>
    <property type="match status" value="1"/>
</dbReference>
<evidence type="ECO:0000313" key="6">
    <source>
        <dbReference type="EMBL" id="KAK2614767.1"/>
    </source>
</evidence>